<keyword evidence="3" id="KW-0812">Transmembrane</keyword>
<evidence type="ECO:0000313" key="5">
    <source>
        <dbReference type="Proteomes" id="UP000326546"/>
    </source>
</evidence>
<reference evidence="4 5" key="1">
    <citation type="submission" date="2019-09" db="EMBL/GenBank/DDBJ databases">
        <title>Serinicoccus pratensis sp. nov., isolated from meadow soil.</title>
        <authorList>
            <person name="Zhang W."/>
        </authorList>
    </citation>
    <scope>NUCLEOTIDE SEQUENCE [LARGE SCALE GENOMIC DNA]</scope>
    <source>
        <strain evidence="4 5">W204</strain>
    </source>
</reference>
<dbReference type="OrthoDB" id="4350157at2"/>
<dbReference type="EMBL" id="CP044427">
    <property type="protein sequence ID" value="QFG68804.1"/>
    <property type="molecule type" value="Genomic_DNA"/>
</dbReference>
<dbReference type="GO" id="GO:0016020">
    <property type="term" value="C:membrane"/>
    <property type="evidence" value="ECO:0007669"/>
    <property type="project" value="InterPro"/>
</dbReference>
<evidence type="ECO:0000313" key="4">
    <source>
        <dbReference type="EMBL" id="QFG68804.1"/>
    </source>
</evidence>
<feature type="compositionally biased region" description="Acidic residues" evidence="2">
    <location>
        <begin position="422"/>
        <end position="431"/>
    </location>
</feature>
<evidence type="ECO:0000256" key="2">
    <source>
        <dbReference type="SAM" id="MobiDB-lite"/>
    </source>
</evidence>
<dbReference type="GO" id="GO:0055070">
    <property type="term" value="P:copper ion homeostasis"/>
    <property type="evidence" value="ECO:0007669"/>
    <property type="project" value="InterPro"/>
</dbReference>
<feature type="compositionally biased region" description="Acidic residues" evidence="2">
    <location>
        <begin position="389"/>
        <end position="413"/>
    </location>
</feature>
<dbReference type="KEGG" id="serw:FY030_08880"/>
<gene>
    <name evidence="4" type="ORF">FY030_08880</name>
</gene>
<dbReference type="InterPro" id="IPR021522">
    <property type="entry name" value="MctB"/>
</dbReference>
<feature type="region of interest" description="Disordered" evidence="2">
    <location>
        <begin position="1"/>
        <end position="35"/>
    </location>
</feature>
<feature type="region of interest" description="Disordered" evidence="2">
    <location>
        <begin position="357"/>
        <end position="431"/>
    </location>
</feature>
<keyword evidence="3" id="KW-0472">Membrane</keyword>
<feature type="compositionally biased region" description="Polar residues" evidence="2">
    <location>
        <begin position="19"/>
        <end position="32"/>
    </location>
</feature>
<evidence type="ECO:0000256" key="1">
    <source>
        <dbReference type="SAM" id="Coils"/>
    </source>
</evidence>
<keyword evidence="3" id="KW-1133">Transmembrane helix</keyword>
<proteinExistence type="predicted"/>
<name>A0A5J6V665_9MICO</name>
<feature type="transmembrane region" description="Helical" evidence="3">
    <location>
        <begin position="48"/>
        <end position="67"/>
    </location>
</feature>
<feature type="coiled-coil region" evidence="1">
    <location>
        <begin position="74"/>
        <end position="108"/>
    </location>
</feature>
<dbReference type="Proteomes" id="UP000326546">
    <property type="component" value="Chromosome"/>
</dbReference>
<organism evidence="4 5">
    <name type="scientific">Ornithinimicrobium pratense</name>
    <dbReference type="NCBI Taxonomy" id="2593973"/>
    <lineage>
        <taxon>Bacteria</taxon>
        <taxon>Bacillati</taxon>
        <taxon>Actinomycetota</taxon>
        <taxon>Actinomycetes</taxon>
        <taxon>Micrococcales</taxon>
        <taxon>Ornithinimicrobiaceae</taxon>
        <taxon>Ornithinimicrobium</taxon>
    </lineage>
</organism>
<accession>A0A5J6V665</accession>
<dbReference type="Pfam" id="PF11382">
    <property type="entry name" value="MctB"/>
    <property type="match status" value="1"/>
</dbReference>
<sequence>MASLRWGSRWPPPRRVGPSSASWPYDGTTSGPGSRGCSRHVIDFRYHLVSLVAVFIALAVGVVLGAGPLREGISDTLEGEVSGLRAERAEVRAQAAEAQAHADALDRAMGVIAPRTASATLTGVRVAVVLMPGADRNLGEQLTEAVDEAGGYVPLTVTLQPSWQTQQGQEEAVPLLEQIAGDLQLPTLPEGEGPSLPAVLGAAVVGADGPGRTGAWLEVLEQLDSEGYLRLAWSEQPDGTLEDRRPPDAVLLVSGGLTLPEEGDLDEADTLVLDTRTSLVRTFVRLNAPLTVTGTGTVGGAQQPQGGQDPLVVGIRQDRALRAQTSTVDDAEGAAGRLSTILALGWEVAGRSGHYGIGPQAEAPMPQPPPVRLVTGLVPGDQEQATEPVPDDAEETGDTEATGDTDDAEETGDAGDTAVPPVEDDAATTAP</sequence>
<dbReference type="AlphaFoldDB" id="A0A5J6V665"/>
<protein>
    <submittedName>
        <fullName evidence="4">Copper transporter</fullName>
    </submittedName>
</protein>
<evidence type="ECO:0000256" key="3">
    <source>
        <dbReference type="SAM" id="Phobius"/>
    </source>
</evidence>
<keyword evidence="1" id="KW-0175">Coiled coil</keyword>
<keyword evidence="5" id="KW-1185">Reference proteome</keyword>